<dbReference type="GO" id="GO:0071555">
    <property type="term" value="P:cell wall organization"/>
    <property type="evidence" value="ECO:0007669"/>
    <property type="project" value="TreeGrafter"/>
</dbReference>
<feature type="binding site" evidence="7">
    <location>
        <position position="151"/>
    </location>
    <ligand>
        <name>Mg(2+)</name>
        <dbReference type="ChEBI" id="CHEBI:18420"/>
    </ligand>
</feature>
<dbReference type="Pfam" id="PF00953">
    <property type="entry name" value="Glycos_transf_4"/>
    <property type="match status" value="1"/>
</dbReference>
<evidence type="ECO:0000256" key="5">
    <source>
        <dbReference type="ARBA" id="ARBA00022989"/>
    </source>
</evidence>
<evidence type="ECO:0000313" key="9">
    <source>
        <dbReference type="EMBL" id="ASS90112.1"/>
    </source>
</evidence>
<dbReference type="AlphaFoldDB" id="A0A223E4D5"/>
<feature type="transmembrane region" description="Helical" evidence="8">
    <location>
        <begin position="159"/>
        <end position="177"/>
    </location>
</feature>
<keyword evidence="6 8" id="KW-0472">Membrane</keyword>
<feature type="transmembrane region" description="Helical" evidence="8">
    <location>
        <begin position="183"/>
        <end position="200"/>
    </location>
</feature>
<dbReference type="PANTHER" id="PTHR22926">
    <property type="entry name" value="PHOSPHO-N-ACETYLMURAMOYL-PENTAPEPTIDE-TRANSFERASE"/>
    <property type="match status" value="1"/>
</dbReference>
<proteinExistence type="predicted"/>
<feature type="transmembrane region" description="Helical" evidence="8">
    <location>
        <begin position="6"/>
        <end position="23"/>
    </location>
</feature>
<dbReference type="GO" id="GO:0005886">
    <property type="term" value="C:plasma membrane"/>
    <property type="evidence" value="ECO:0007669"/>
    <property type="project" value="UniProtKB-SubCell"/>
</dbReference>
<dbReference type="RefSeq" id="WP_157727900.1">
    <property type="nucleotide sequence ID" value="NZ_CP017703.1"/>
</dbReference>
<keyword evidence="7" id="KW-0460">Magnesium</keyword>
<gene>
    <name evidence="9" type="ORF">AP3564_07615</name>
</gene>
<feature type="transmembrane region" description="Helical" evidence="8">
    <location>
        <begin position="132"/>
        <end position="152"/>
    </location>
</feature>
<evidence type="ECO:0000256" key="2">
    <source>
        <dbReference type="ARBA" id="ARBA00022475"/>
    </source>
</evidence>
<feature type="transmembrane region" description="Helical" evidence="8">
    <location>
        <begin position="44"/>
        <end position="64"/>
    </location>
</feature>
<comment type="cofactor">
    <cofactor evidence="7">
        <name>Mg(2+)</name>
        <dbReference type="ChEBI" id="CHEBI:18420"/>
    </cofactor>
</comment>
<protein>
    <submittedName>
        <fullName evidence="9">Undecaprenyl-phosphate alpha-N-acetylglucosaminyl 1-phosphate transferase</fullName>
    </submittedName>
</protein>
<dbReference type="GO" id="GO:0044038">
    <property type="term" value="P:cell wall macromolecule biosynthetic process"/>
    <property type="evidence" value="ECO:0007669"/>
    <property type="project" value="TreeGrafter"/>
</dbReference>
<dbReference type="Proteomes" id="UP000214606">
    <property type="component" value="Chromosome"/>
</dbReference>
<dbReference type="GO" id="GO:0009103">
    <property type="term" value="P:lipopolysaccharide biosynthetic process"/>
    <property type="evidence" value="ECO:0007669"/>
    <property type="project" value="TreeGrafter"/>
</dbReference>
<feature type="transmembrane region" description="Helical" evidence="8">
    <location>
        <begin position="234"/>
        <end position="256"/>
    </location>
</feature>
<evidence type="ECO:0000256" key="6">
    <source>
        <dbReference type="ARBA" id="ARBA00023136"/>
    </source>
</evidence>
<dbReference type="GO" id="GO:0016780">
    <property type="term" value="F:phosphotransferase activity, for other substituted phosphate groups"/>
    <property type="evidence" value="ECO:0007669"/>
    <property type="project" value="InterPro"/>
</dbReference>
<dbReference type="CDD" id="cd06853">
    <property type="entry name" value="GT_WecA_like"/>
    <property type="match status" value="1"/>
</dbReference>
<dbReference type="PROSITE" id="PS01348">
    <property type="entry name" value="MRAY_2"/>
    <property type="match status" value="1"/>
</dbReference>
<evidence type="ECO:0000256" key="4">
    <source>
        <dbReference type="ARBA" id="ARBA00022692"/>
    </source>
</evidence>
<keyword evidence="5 8" id="KW-1133">Transmembrane helix</keyword>
<keyword evidence="2" id="KW-1003">Cell membrane</keyword>
<dbReference type="KEGG" id="apak:AP3564_07615"/>
<evidence type="ECO:0000256" key="7">
    <source>
        <dbReference type="PIRSR" id="PIRSR600715-1"/>
    </source>
</evidence>
<evidence type="ECO:0000313" key="10">
    <source>
        <dbReference type="Proteomes" id="UP000214606"/>
    </source>
</evidence>
<dbReference type="InterPro" id="IPR000715">
    <property type="entry name" value="Glycosyl_transferase_4"/>
</dbReference>
<reference evidence="9 10" key="1">
    <citation type="submission" date="2016-10" db="EMBL/GenBank/DDBJ databases">
        <title>The whole genome sequencing and assembly of Aeribacillus pallidus KCTC3564 strain.</title>
        <authorList>
            <person name="Lee Y.-J."/>
            <person name="Park M.-K."/>
            <person name="Yi H."/>
            <person name="Bahn Y.-S."/>
            <person name="Kim J.F."/>
            <person name="Lee D.-W."/>
        </authorList>
    </citation>
    <scope>NUCLEOTIDE SEQUENCE [LARGE SCALE GENOMIC DNA]</scope>
    <source>
        <strain evidence="9 10">KCTC3564</strain>
    </source>
</reference>
<dbReference type="PANTHER" id="PTHR22926:SF3">
    <property type="entry name" value="UNDECAPRENYL-PHOSPHATE ALPHA-N-ACETYLGLUCOSAMINYL 1-PHOSPHATE TRANSFERASE"/>
    <property type="match status" value="1"/>
</dbReference>
<feature type="transmembrane region" description="Helical" evidence="8">
    <location>
        <begin position="99"/>
        <end position="120"/>
    </location>
</feature>
<organism evidence="9 10">
    <name type="scientific">Aeribacillus pallidus</name>
    <dbReference type="NCBI Taxonomy" id="33936"/>
    <lineage>
        <taxon>Bacteria</taxon>
        <taxon>Bacillati</taxon>
        <taxon>Bacillota</taxon>
        <taxon>Bacilli</taxon>
        <taxon>Bacillales</taxon>
        <taxon>Bacillaceae</taxon>
        <taxon>Aeribacillus</taxon>
    </lineage>
</organism>
<feature type="transmembrane region" description="Helical" evidence="8">
    <location>
        <begin position="207"/>
        <end position="228"/>
    </location>
</feature>
<keyword evidence="4 8" id="KW-0812">Transmembrane</keyword>
<evidence type="ECO:0000256" key="1">
    <source>
        <dbReference type="ARBA" id="ARBA00004651"/>
    </source>
</evidence>
<accession>A0A223E4D5</accession>
<feature type="transmembrane region" description="Helical" evidence="8">
    <location>
        <begin position="310"/>
        <end position="328"/>
    </location>
</feature>
<sequence length="361" mass="39843">MSPYMTTFLITFIVSTISVPFVIKFARNIGAVDIPDNRKVHKKAVPRIGGISIYIAFLTGFIYISTLIDLNISIIVAATIIMITGFIDDKLQIKPWQKLVGQTLAAVIVLADGLSIKYLTVPFLDESIPVNIWVALIVSFIWIIGVTNAVNLIDGLDGLASGVSIIAASAIFVMALIMNEINVAFLSIALIGSTLGFLIFNFHPAKIFMGDTGSLLLGFLLSVLSIIGFKQVTFITFIIPMVILAVPLTDTTIAIIRRKLQNKKIMDADKNHLHHRLLDAGFTHRKAVLFIYFISLFFGVSAILLYKANLFASIIIFILILLIIELLIEGFELISKNYKPLLSLYKKLNSKKIGIENDKNA</sequence>
<keyword evidence="3 9" id="KW-0808">Transferase</keyword>
<evidence type="ECO:0000256" key="3">
    <source>
        <dbReference type="ARBA" id="ARBA00022679"/>
    </source>
</evidence>
<name>A0A223E4D5_9BACI</name>
<dbReference type="GO" id="GO:0046872">
    <property type="term" value="F:metal ion binding"/>
    <property type="evidence" value="ECO:0007669"/>
    <property type="project" value="UniProtKB-KW"/>
</dbReference>
<dbReference type="InterPro" id="IPR018480">
    <property type="entry name" value="PNAcMuramoyl-5peptid_Trfase_CS"/>
</dbReference>
<keyword evidence="7" id="KW-0479">Metal-binding</keyword>
<feature type="transmembrane region" description="Helical" evidence="8">
    <location>
        <begin position="70"/>
        <end position="87"/>
    </location>
</feature>
<comment type="subcellular location">
    <subcellularLocation>
        <location evidence="1">Cell membrane</location>
        <topology evidence="1">Multi-pass membrane protein</topology>
    </subcellularLocation>
</comment>
<feature type="transmembrane region" description="Helical" evidence="8">
    <location>
        <begin position="287"/>
        <end position="304"/>
    </location>
</feature>
<feature type="binding site" evidence="7">
    <location>
        <position position="211"/>
    </location>
    <ligand>
        <name>Mg(2+)</name>
        <dbReference type="ChEBI" id="CHEBI:18420"/>
    </ligand>
</feature>
<evidence type="ECO:0000256" key="8">
    <source>
        <dbReference type="SAM" id="Phobius"/>
    </source>
</evidence>
<dbReference type="EMBL" id="CP017703">
    <property type="protein sequence ID" value="ASS90112.1"/>
    <property type="molecule type" value="Genomic_DNA"/>
</dbReference>